<evidence type="ECO:0000313" key="1">
    <source>
        <dbReference type="EMBL" id="EGN92103.1"/>
    </source>
</evidence>
<dbReference type="OrthoDB" id="3208495at2759"/>
<dbReference type="InParanoid" id="F8QHV6"/>
<evidence type="ECO:0000313" key="2">
    <source>
        <dbReference type="Proteomes" id="UP000008063"/>
    </source>
</evidence>
<reference evidence="2" key="1">
    <citation type="journal article" date="2011" name="Science">
        <title>The plant cell wall-decomposing machinery underlies the functional diversity of forest fungi.</title>
        <authorList>
            <person name="Eastwood D.C."/>
            <person name="Floudas D."/>
            <person name="Binder M."/>
            <person name="Majcherczyk A."/>
            <person name="Schneider P."/>
            <person name="Aerts A."/>
            <person name="Asiegbu F.O."/>
            <person name="Baker S.E."/>
            <person name="Barry K."/>
            <person name="Bendiksby M."/>
            <person name="Blumentritt M."/>
            <person name="Coutinho P.M."/>
            <person name="Cullen D."/>
            <person name="de Vries R.P."/>
            <person name="Gathman A."/>
            <person name="Goodell B."/>
            <person name="Henrissat B."/>
            <person name="Ihrmark K."/>
            <person name="Kauserud H."/>
            <person name="Kohler A."/>
            <person name="LaButti K."/>
            <person name="Lapidus A."/>
            <person name="Lavin J.L."/>
            <person name="Lee Y.-H."/>
            <person name="Lindquist E."/>
            <person name="Lilly W."/>
            <person name="Lucas S."/>
            <person name="Morin E."/>
            <person name="Murat C."/>
            <person name="Oguiza J.A."/>
            <person name="Park J."/>
            <person name="Pisabarro A.G."/>
            <person name="Riley R."/>
            <person name="Rosling A."/>
            <person name="Salamov A."/>
            <person name="Schmidt O."/>
            <person name="Schmutz J."/>
            <person name="Skrede I."/>
            <person name="Stenlid J."/>
            <person name="Wiebenga A."/>
            <person name="Xie X."/>
            <person name="Kuees U."/>
            <person name="Hibbett D.S."/>
            <person name="Hoffmeister D."/>
            <person name="Hoegberg N."/>
            <person name="Martin F."/>
            <person name="Grigoriev I.V."/>
            <person name="Watkinson S.C."/>
        </authorList>
    </citation>
    <scope>NUCLEOTIDE SEQUENCE [LARGE SCALE GENOMIC DNA]</scope>
    <source>
        <strain evidence="2">strain S7.3</strain>
    </source>
</reference>
<dbReference type="Proteomes" id="UP000008063">
    <property type="component" value="Unassembled WGS sequence"/>
</dbReference>
<name>F8QHV6_SERL3</name>
<sequence>MCWQYLGSTSKSISELNCLWSYVKDPLFNLADELSFSHDKEHKCIEKNLQNESNPFNTDHGLLHSPVKIPLMKYKVKYMSQEDPSIPTITIEVIHCSLTNIIKSVFEDDFSSTFHMTPFQQFWNTSEDHVLKVYLEAYSSPAMLNAYQEINSLLREAGDKYKCVVVSLMLCSDATQLANFGDASLWPIYLFFGNESKYTQAKPSSGVCHHAAYIPTVCSLKNS</sequence>
<dbReference type="EMBL" id="GL945514">
    <property type="protein sequence ID" value="EGN92103.1"/>
    <property type="molecule type" value="Genomic_DNA"/>
</dbReference>
<protein>
    <submittedName>
        <fullName evidence="1">Uncharacterized protein</fullName>
    </submittedName>
</protein>
<dbReference type="InterPro" id="IPR041078">
    <property type="entry name" value="Plavaka"/>
</dbReference>
<accession>F8QHV6</accession>
<dbReference type="AlphaFoldDB" id="F8QHV6"/>
<dbReference type="STRING" id="936435.F8QHV6"/>
<keyword evidence="2" id="KW-1185">Reference proteome</keyword>
<organism evidence="2">
    <name type="scientific">Serpula lacrymans var. lacrymans (strain S7.3)</name>
    <name type="common">Dry rot fungus</name>
    <dbReference type="NCBI Taxonomy" id="936435"/>
    <lineage>
        <taxon>Eukaryota</taxon>
        <taxon>Fungi</taxon>
        <taxon>Dikarya</taxon>
        <taxon>Basidiomycota</taxon>
        <taxon>Agaricomycotina</taxon>
        <taxon>Agaricomycetes</taxon>
        <taxon>Agaricomycetidae</taxon>
        <taxon>Boletales</taxon>
        <taxon>Coniophorineae</taxon>
        <taxon>Serpulaceae</taxon>
        <taxon>Serpula</taxon>
    </lineage>
</organism>
<dbReference type="Pfam" id="PF18759">
    <property type="entry name" value="Plavaka"/>
    <property type="match status" value="1"/>
</dbReference>
<dbReference type="OMA" id="THEWAHV"/>
<dbReference type="HOGENOM" id="CLU_042836_1_1_1"/>
<proteinExistence type="predicted"/>
<gene>
    <name evidence="1" type="ORF">SERLA73DRAFT_66308</name>
</gene>